<dbReference type="InterPro" id="IPR045087">
    <property type="entry name" value="Cu-oxidase_fam"/>
</dbReference>
<dbReference type="EMBL" id="KN847495">
    <property type="protein sequence ID" value="KIW16047.1"/>
    <property type="molecule type" value="Genomic_DNA"/>
</dbReference>
<keyword evidence="3" id="KW-0560">Oxidoreductase</keyword>
<dbReference type="PROSITE" id="PS00079">
    <property type="entry name" value="MULTICOPPER_OXIDASE1"/>
    <property type="match status" value="1"/>
</dbReference>
<dbReference type="OrthoDB" id="2121828at2759"/>
<evidence type="ECO:0000256" key="1">
    <source>
        <dbReference type="ARBA" id="ARBA00010609"/>
    </source>
</evidence>
<dbReference type="STRING" id="91928.A0A0D1ZTG0"/>
<dbReference type="Pfam" id="PF07731">
    <property type="entry name" value="Cu-oxidase_2"/>
    <property type="match status" value="1"/>
</dbReference>
<dbReference type="InterPro" id="IPR002355">
    <property type="entry name" value="Cu_oxidase_Cu_BS"/>
</dbReference>
<dbReference type="CDD" id="cd13895">
    <property type="entry name" value="CuRO_3_AAO_like_2"/>
    <property type="match status" value="1"/>
</dbReference>
<keyword evidence="2" id="KW-0479">Metal-binding</keyword>
<evidence type="ECO:0000256" key="4">
    <source>
        <dbReference type="ARBA" id="ARBA00023008"/>
    </source>
</evidence>
<gene>
    <name evidence="9" type="ORF">PV08_06098</name>
</gene>
<feature type="signal peptide" evidence="5">
    <location>
        <begin position="1"/>
        <end position="19"/>
    </location>
</feature>
<dbReference type="NCBIfam" id="TIGR03390">
    <property type="entry name" value="ascorbOXfungal"/>
    <property type="match status" value="1"/>
</dbReference>
<dbReference type="InterPro" id="IPR033138">
    <property type="entry name" value="Cu_oxidase_CS"/>
</dbReference>
<dbReference type="InterPro" id="IPR011707">
    <property type="entry name" value="Cu-oxidase-like_N"/>
</dbReference>
<dbReference type="GeneID" id="27333181"/>
<dbReference type="InterPro" id="IPR035666">
    <property type="entry name" value="MCO_CuRO_3"/>
</dbReference>
<feature type="domain" description="Plastocyanin-like" evidence="7">
    <location>
        <begin position="415"/>
        <end position="553"/>
    </location>
</feature>
<comment type="similarity">
    <text evidence="1">Belongs to the multicopper oxidase family.</text>
</comment>
<feature type="domain" description="Plastocyanin-like" evidence="6">
    <location>
        <begin position="162"/>
        <end position="316"/>
    </location>
</feature>
<evidence type="ECO:0000313" key="9">
    <source>
        <dbReference type="EMBL" id="KIW16047.1"/>
    </source>
</evidence>
<evidence type="ECO:0000259" key="8">
    <source>
        <dbReference type="Pfam" id="PF07732"/>
    </source>
</evidence>
<name>A0A0D1ZTG0_9EURO</name>
<evidence type="ECO:0000256" key="5">
    <source>
        <dbReference type="SAM" id="SignalP"/>
    </source>
</evidence>
<dbReference type="Proteomes" id="UP000053328">
    <property type="component" value="Unassembled WGS sequence"/>
</dbReference>
<protein>
    <submittedName>
        <fullName evidence="9">L-ascorbate oxidase</fullName>
    </submittedName>
</protein>
<dbReference type="Pfam" id="PF00394">
    <property type="entry name" value="Cu-oxidase"/>
    <property type="match status" value="1"/>
</dbReference>
<proteinExistence type="inferred from homology"/>
<keyword evidence="10" id="KW-1185">Reference proteome</keyword>
<dbReference type="InterPro" id="IPR017762">
    <property type="entry name" value="Multicopper_oxidase_fun"/>
</dbReference>
<dbReference type="Gene3D" id="2.60.40.420">
    <property type="entry name" value="Cupredoxins - blue copper proteins"/>
    <property type="match status" value="3"/>
</dbReference>
<dbReference type="VEuPathDB" id="FungiDB:PV08_06098"/>
<evidence type="ECO:0000259" key="6">
    <source>
        <dbReference type="Pfam" id="PF00394"/>
    </source>
</evidence>
<dbReference type="SUPFAM" id="SSF49503">
    <property type="entry name" value="Cupredoxins"/>
    <property type="match status" value="3"/>
</dbReference>
<dbReference type="RefSeq" id="XP_016236263.1">
    <property type="nucleotide sequence ID" value="XM_016380436.1"/>
</dbReference>
<accession>A0A0D1ZTG0</accession>
<dbReference type="Pfam" id="PF07732">
    <property type="entry name" value="Cu-oxidase_3"/>
    <property type="match status" value="1"/>
</dbReference>
<organism evidence="9 10">
    <name type="scientific">Exophiala spinifera</name>
    <dbReference type="NCBI Taxonomy" id="91928"/>
    <lineage>
        <taxon>Eukaryota</taxon>
        <taxon>Fungi</taxon>
        <taxon>Dikarya</taxon>
        <taxon>Ascomycota</taxon>
        <taxon>Pezizomycotina</taxon>
        <taxon>Eurotiomycetes</taxon>
        <taxon>Chaetothyriomycetidae</taxon>
        <taxon>Chaetothyriales</taxon>
        <taxon>Herpotrichiellaceae</taxon>
        <taxon>Exophiala</taxon>
    </lineage>
</organism>
<feature type="chain" id="PRO_5002237961" evidence="5">
    <location>
        <begin position="20"/>
        <end position="596"/>
    </location>
</feature>
<evidence type="ECO:0000259" key="7">
    <source>
        <dbReference type="Pfam" id="PF07731"/>
    </source>
</evidence>
<dbReference type="GO" id="GO:0016491">
    <property type="term" value="F:oxidoreductase activity"/>
    <property type="evidence" value="ECO:0007669"/>
    <property type="project" value="UniProtKB-KW"/>
</dbReference>
<dbReference type="PROSITE" id="PS00080">
    <property type="entry name" value="MULTICOPPER_OXIDASE2"/>
    <property type="match status" value="1"/>
</dbReference>
<evidence type="ECO:0000256" key="2">
    <source>
        <dbReference type="ARBA" id="ARBA00022723"/>
    </source>
</evidence>
<dbReference type="PANTHER" id="PTHR11709">
    <property type="entry name" value="MULTI-COPPER OXIDASE"/>
    <property type="match status" value="1"/>
</dbReference>
<dbReference type="InterPro" id="IPR008972">
    <property type="entry name" value="Cupredoxin"/>
</dbReference>
<evidence type="ECO:0000256" key="3">
    <source>
        <dbReference type="ARBA" id="ARBA00023002"/>
    </source>
</evidence>
<dbReference type="InterPro" id="IPR001117">
    <property type="entry name" value="Cu-oxidase_2nd"/>
</dbReference>
<dbReference type="AlphaFoldDB" id="A0A0D1ZTG0"/>
<dbReference type="GO" id="GO:0005507">
    <property type="term" value="F:copper ion binding"/>
    <property type="evidence" value="ECO:0007669"/>
    <property type="project" value="InterPro"/>
</dbReference>
<dbReference type="PANTHER" id="PTHR11709:SF394">
    <property type="entry name" value="FI03373P-RELATED"/>
    <property type="match status" value="1"/>
</dbReference>
<feature type="domain" description="Plastocyanin-like" evidence="8">
    <location>
        <begin position="35"/>
        <end position="150"/>
    </location>
</feature>
<reference evidence="9 10" key="1">
    <citation type="submission" date="2015-01" db="EMBL/GenBank/DDBJ databases">
        <title>The Genome Sequence of Exophiala spinifera CBS89968.</title>
        <authorList>
            <consortium name="The Broad Institute Genomics Platform"/>
            <person name="Cuomo C."/>
            <person name="de Hoog S."/>
            <person name="Gorbushina A."/>
            <person name="Stielow B."/>
            <person name="Teixiera M."/>
            <person name="Abouelleil A."/>
            <person name="Chapman S.B."/>
            <person name="Priest M."/>
            <person name="Young S.K."/>
            <person name="Wortman J."/>
            <person name="Nusbaum C."/>
            <person name="Birren B."/>
        </authorList>
    </citation>
    <scope>NUCLEOTIDE SEQUENCE [LARGE SCALE GENOMIC DNA]</scope>
    <source>
        <strain evidence="9 10">CBS 89968</strain>
    </source>
</reference>
<evidence type="ECO:0000313" key="10">
    <source>
        <dbReference type="Proteomes" id="UP000053328"/>
    </source>
</evidence>
<keyword evidence="4" id="KW-0186">Copper</keyword>
<keyword evidence="5" id="KW-0732">Signal</keyword>
<dbReference type="InterPro" id="IPR011706">
    <property type="entry name" value="Cu-oxidase_C"/>
</dbReference>
<dbReference type="HOGENOM" id="CLU_006504_8_3_1"/>
<dbReference type="CDD" id="cd13873">
    <property type="entry name" value="CuRO_2_AAO_like_2"/>
    <property type="match status" value="1"/>
</dbReference>
<sequence>MLLFYRLLPVLFWIQAICAIPPSPEASPDYVLVATAKNLTVNCQTRYSVVLNGTSPGPTIHMKENFTTWVRVYNRIPDENLTVHWHGLSLRTSPFSDGTPQVSQWPIAPNAFFDYSVTPAVGDAGTYFYHSHAGFQSLTAQGLIIVEDQDDVPYDYDDDESFFIQDYFPKNDSTIVSGLIANPFKWSGEPEAISINGFSGNSSFSNATDATCTPYVINVEPGKTYRWRFIGATALSFVTLGIEGHDHLTVIEADGEYTKPWSTDHLQLGSGQRFSVLFKAKTQAELDAANKTSFWLRYENRDRPTNVSGYALLQYNVSGSTRPSLLPATPPITLPKNVTTWAEYALEALRPQEAFPKLSEVTRTVYITMQQQIRVGSYVNKTINGTLQWAQNNLIWQTAQRESNNSLPYLVQVYLTGQTPNYTAAVENGGWDPYSNAFPALPGEVLDIVWQSNSGPTGGWDFHPMHAHGKHYFDLGSGNGTYNATANEMRFANYTPARRDTTIMHRYAVSGVPETTAGWRAWRIRVTDDDVGAWMMHCHVLQHMVMGMQTVWVFGNASSILAKFPTQPYVNGYLKFGGDAYGNSTYDPLENIYSKI</sequence>